<organism evidence="2 3">
    <name type="scientific">Eumeta variegata</name>
    <name type="common">Bagworm moth</name>
    <name type="synonym">Eumeta japonica</name>
    <dbReference type="NCBI Taxonomy" id="151549"/>
    <lineage>
        <taxon>Eukaryota</taxon>
        <taxon>Metazoa</taxon>
        <taxon>Ecdysozoa</taxon>
        <taxon>Arthropoda</taxon>
        <taxon>Hexapoda</taxon>
        <taxon>Insecta</taxon>
        <taxon>Pterygota</taxon>
        <taxon>Neoptera</taxon>
        <taxon>Endopterygota</taxon>
        <taxon>Lepidoptera</taxon>
        <taxon>Glossata</taxon>
        <taxon>Ditrysia</taxon>
        <taxon>Tineoidea</taxon>
        <taxon>Psychidae</taxon>
        <taxon>Oiketicinae</taxon>
        <taxon>Eumeta</taxon>
    </lineage>
</organism>
<gene>
    <name evidence="2" type="ORF">EVAR_12903_1</name>
</gene>
<comment type="caution">
    <text evidence="2">The sequence shown here is derived from an EMBL/GenBank/DDBJ whole genome shotgun (WGS) entry which is preliminary data.</text>
</comment>
<name>A0A4C1TVQ4_EUMVA</name>
<sequence>MNLKCGFEASADPALSPPTWRGPPLPVIKLARQMGPYRSSTHGTLKIIDSKRSPKIRASADAVRGAAPADREMSRTSASSVR</sequence>
<dbReference type="EMBL" id="BGZK01000093">
    <property type="protein sequence ID" value="GBP18122.1"/>
    <property type="molecule type" value="Genomic_DNA"/>
</dbReference>
<evidence type="ECO:0000313" key="3">
    <source>
        <dbReference type="Proteomes" id="UP000299102"/>
    </source>
</evidence>
<proteinExistence type="predicted"/>
<evidence type="ECO:0000256" key="1">
    <source>
        <dbReference type="SAM" id="MobiDB-lite"/>
    </source>
</evidence>
<evidence type="ECO:0000313" key="2">
    <source>
        <dbReference type="EMBL" id="GBP18122.1"/>
    </source>
</evidence>
<accession>A0A4C1TVQ4</accession>
<dbReference type="Proteomes" id="UP000299102">
    <property type="component" value="Unassembled WGS sequence"/>
</dbReference>
<reference evidence="2 3" key="1">
    <citation type="journal article" date="2019" name="Commun. Biol.">
        <title>The bagworm genome reveals a unique fibroin gene that provides high tensile strength.</title>
        <authorList>
            <person name="Kono N."/>
            <person name="Nakamura H."/>
            <person name="Ohtoshi R."/>
            <person name="Tomita M."/>
            <person name="Numata K."/>
            <person name="Arakawa K."/>
        </authorList>
    </citation>
    <scope>NUCLEOTIDE SEQUENCE [LARGE SCALE GENOMIC DNA]</scope>
</reference>
<keyword evidence="3" id="KW-1185">Reference proteome</keyword>
<dbReference type="AlphaFoldDB" id="A0A4C1TVQ4"/>
<feature type="region of interest" description="Disordered" evidence="1">
    <location>
        <begin position="50"/>
        <end position="82"/>
    </location>
</feature>
<feature type="region of interest" description="Disordered" evidence="1">
    <location>
        <begin position="1"/>
        <end position="22"/>
    </location>
</feature>
<protein>
    <submittedName>
        <fullName evidence="2">Uncharacterized protein</fullName>
    </submittedName>
</protein>